<dbReference type="Gene3D" id="1.10.1740.10">
    <property type="match status" value="1"/>
</dbReference>
<dbReference type="Pfam" id="PF04542">
    <property type="entry name" value="Sigma70_r2"/>
    <property type="match status" value="1"/>
</dbReference>
<dbReference type="SUPFAM" id="SSF88659">
    <property type="entry name" value="Sigma3 and sigma4 domains of RNA polymerase sigma factors"/>
    <property type="match status" value="1"/>
</dbReference>
<dbReference type="InterPro" id="IPR007627">
    <property type="entry name" value="RNA_pol_sigma70_r2"/>
</dbReference>
<organism evidence="8 9">
    <name type="scientific">Virgibacillus indicus</name>
    <dbReference type="NCBI Taxonomy" id="2024554"/>
    <lineage>
        <taxon>Bacteria</taxon>
        <taxon>Bacillati</taxon>
        <taxon>Bacillota</taxon>
        <taxon>Bacilli</taxon>
        <taxon>Bacillales</taxon>
        <taxon>Bacillaceae</taxon>
        <taxon>Virgibacillus</taxon>
    </lineage>
</organism>
<dbReference type="EMBL" id="NPMS01000009">
    <property type="protein sequence ID" value="OZU87610.1"/>
    <property type="molecule type" value="Genomic_DNA"/>
</dbReference>
<gene>
    <name evidence="8" type="ORF">CIL03_16105</name>
</gene>
<sequence>MEDHELIHQVLEGDQSAIEKLHGRYVDRIFNYIFMQTSNYHDSEELLQDVFYKTASGLHTFRGRSSFETWIFRITRNVIIDYYRKNKKRNNSISMNQTILDSMTGSEESAENAVLRELDVDEVMFTLEKLPDHYRMVLQLRFIESFSIKETANIMGKTTLSVKALQHRARKALLEQIQPGVMNYE</sequence>
<comment type="caution">
    <text evidence="8">The sequence shown here is derived from an EMBL/GenBank/DDBJ whole genome shotgun (WGS) entry which is preliminary data.</text>
</comment>
<dbReference type="PANTHER" id="PTHR43133:SF8">
    <property type="entry name" value="RNA POLYMERASE SIGMA FACTOR HI_1459-RELATED"/>
    <property type="match status" value="1"/>
</dbReference>
<comment type="similarity">
    <text evidence="1">Belongs to the sigma-70 factor family. ECF subfamily.</text>
</comment>
<dbReference type="OrthoDB" id="306910at2"/>
<evidence type="ECO:0000259" key="6">
    <source>
        <dbReference type="Pfam" id="PF04542"/>
    </source>
</evidence>
<dbReference type="NCBIfam" id="TIGR02937">
    <property type="entry name" value="sigma70-ECF"/>
    <property type="match status" value="1"/>
</dbReference>
<dbReference type="InterPro" id="IPR013249">
    <property type="entry name" value="RNA_pol_sigma70_r4_t2"/>
</dbReference>
<reference evidence="8 9" key="1">
    <citation type="submission" date="2017-08" db="EMBL/GenBank/DDBJ databases">
        <title>Virgibacillus indicus sp. nov. and Virgibacillus profoundi sp. nov, two moderately halophilic bacteria isolated from marine sediment by using the Microfluidic Streak Plate.</title>
        <authorList>
            <person name="Xu B."/>
            <person name="Hu B."/>
            <person name="Wang J."/>
            <person name="Zhu Y."/>
            <person name="Huang L."/>
            <person name="Du W."/>
            <person name="Huang Y."/>
        </authorList>
    </citation>
    <scope>NUCLEOTIDE SEQUENCE [LARGE SCALE GENOMIC DNA]</scope>
    <source>
        <strain evidence="8 9">IO3-P2-C2</strain>
    </source>
</reference>
<dbReference type="InterPro" id="IPR036388">
    <property type="entry name" value="WH-like_DNA-bd_sf"/>
</dbReference>
<protein>
    <submittedName>
        <fullName evidence="8">RNA polymerase subunit sigma-24</fullName>
    </submittedName>
</protein>
<dbReference type="GO" id="GO:0016987">
    <property type="term" value="F:sigma factor activity"/>
    <property type="evidence" value="ECO:0007669"/>
    <property type="project" value="UniProtKB-KW"/>
</dbReference>
<evidence type="ECO:0000256" key="3">
    <source>
        <dbReference type="ARBA" id="ARBA00023082"/>
    </source>
</evidence>
<dbReference type="SUPFAM" id="SSF88946">
    <property type="entry name" value="Sigma2 domain of RNA polymerase sigma factors"/>
    <property type="match status" value="1"/>
</dbReference>
<proteinExistence type="inferred from homology"/>
<accession>A0A265N6H9</accession>
<dbReference type="PANTHER" id="PTHR43133">
    <property type="entry name" value="RNA POLYMERASE ECF-TYPE SIGMA FACTO"/>
    <property type="match status" value="1"/>
</dbReference>
<evidence type="ECO:0000313" key="8">
    <source>
        <dbReference type="EMBL" id="OZU87610.1"/>
    </source>
</evidence>
<evidence type="ECO:0000259" key="7">
    <source>
        <dbReference type="Pfam" id="PF08281"/>
    </source>
</evidence>
<keyword evidence="3" id="KW-0731">Sigma factor</keyword>
<evidence type="ECO:0000256" key="2">
    <source>
        <dbReference type="ARBA" id="ARBA00023015"/>
    </source>
</evidence>
<dbReference type="InterPro" id="IPR039425">
    <property type="entry name" value="RNA_pol_sigma-70-like"/>
</dbReference>
<evidence type="ECO:0000313" key="9">
    <source>
        <dbReference type="Proteomes" id="UP000216498"/>
    </source>
</evidence>
<dbReference type="Gene3D" id="1.10.10.10">
    <property type="entry name" value="Winged helix-like DNA-binding domain superfamily/Winged helix DNA-binding domain"/>
    <property type="match status" value="1"/>
</dbReference>
<dbReference type="CDD" id="cd06171">
    <property type="entry name" value="Sigma70_r4"/>
    <property type="match status" value="1"/>
</dbReference>
<dbReference type="GO" id="GO:0006352">
    <property type="term" value="P:DNA-templated transcription initiation"/>
    <property type="evidence" value="ECO:0007669"/>
    <property type="project" value="InterPro"/>
</dbReference>
<dbReference type="Pfam" id="PF08281">
    <property type="entry name" value="Sigma70_r4_2"/>
    <property type="match status" value="1"/>
</dbReference>
<evidence type="ECO:0000256" key="4">
    <source>
        <dbReference type="ARBA" id="ARBA00023125"/>
    </source>
</evidence>
<dbReference type="Proteomes" id="UP000216498">
    <property type="component" value="Unassembled WGS sequence"/>
</dbReference>
<dbReference type="InterPro" id="IPR013325">
    <property type="entry name" value="RNA_pol_sigma_r2"/>
</dbReference>
<keyword evidence="9" id="KW-1185">Reference proteome</keyword>
<dbReference type="InterPro" id="IPR013324">
    <property type="entry name" value="RNA_pol_sigma_r3/r4-like"/>
</dbReference>
<keyword evidence="4" id="KW-0238">DNA-binding</keyword>
<dbReference type="InterPro" id="IPR014284">
    <property type="entry name" value="RNA_pol_sigma-70_dom"/>
</dbReference>
<name>A0A265N6H9_9BACI</name>
<keyword evidence="2" id="KW-0805">Transcription regulation</keyword>
<dbReference type="GO" id="GO:0003677">
    <property type="term" value="F:DNA binding"/>
    <property type="evidence" value="ECO:0007669"/>
    <property type="project" value="UniProtKB-KW"/>
</dbReference>
<evidence type="ECO:0000256" key="5">
    <source>
        <dbReference type="ARBA" id="ARBA00023163"/>
    </source>
</evidence>
<evidence type="ECO:0000256" key="1">
    <source>
        <dbReference type="ARBA" id="ARBA00010641"/>
    </source>
</evidence>
<dbReference type="AlphaFoldDB" id="A0A265N6H9"/>
<keyword evidence="5" id="KW-0804">Transcription</keyword>
<dbReference type="RefSeq" id="WP_094886912.1">
    <property type="nucleotide sequence ID" value="NZ_NPMS01000009.1"/>
</dbReference>
<feature type="domain" description="RNA polymerase sigma-70 region 2" evidence="6">
    <location>
        <begin position="23"/>
        <end position="88"/>
    </location>
</feature>
<feature type="domain" description="RNA polymerase sigma factor 70 region 4 type 2" evidence="7">
    <location>
        <begin position="123"/>
        <end position="173"/>
    </location>
</feature>